<dbReference type="Proteomes" id="UP001162992">
    <property type="component" value="Chromosome 5"/>
</dbReference>
<evidence type="ECO:0000313" key="2">
    <source>
        <dbReference type="Proteomes" id="UP001162992"/>
    </source>
</evidence>
<organism evidence="1 2">
    <name type="scientific">Diphasiastrum complanatum</name>
    <name type="common">Issler's clubmoss</name>
    <name type="synonym">Lycopodium complanatum</name>
    <dbReference type="NCBI Taxonomy" id="34168"/>
    <lineage>
        <taxon>Eukaryota</taxon>
        <taxon>Viridiplantae</taxon>
        <taxon>Streptophyta</taxon>
        <taxon>Embryophyta</taxon>
        <taxon>Tracheophyta</taxon>
        <taxon>Lycopodiopsida</taxon>
        <taxon>Lycopodiales</taxon>
        <taxon>Lycopodiaceae</taxon>
        <taxon>Lycopodioideae</taxon>
        <taxon>Diphasiastrum</taxon>
    </lineage>
</organism>
<keyword evidence="2" id="KW-1185">Reference proteome</keyword>
<proteinExistence type="predicted"/>
<protein>
    <submittedName>
        <fullName evidence="1">Uncharacterized protein</fullName>
    </submittedName>
</protein>
<evidence type="ECO:0000313" key="1">
    <source>
        <dbReference type="EMBL" id="KAJ7554758.1"/>
    </source>
</evidence>
<dbReference type="EMBL" id="CM055096">
    <property type="protein sequence ID" value="KAJ7554758.1"/>
    <property type="molecule type" value="Genomic_DNA"/>
</dbReference>
<reference evidence="2" key="1">
    <citation type="journal article" date="2024" name="Proc. Natl. Acad. Sci. U.S.A.">
        <title>Extraordinary preservation of gene collinearity over three hundred million years revealed in homosporous lycophytes.</title>
        <authorList>
            <person name="Li C."/>
            <person name="Wickell D."/>
            <person name="Kuo L.Y."/>
            <person name="Chen X."/>
            <person name="Nie B."/>
            <person name="Liao X."/>
            <person name="Peng D."/>
            <person name="Ji J."/>
            <person name="Jenkins J."/>
            <person name="Williams M."/>
            <person name="Shu S."/>
            <person name="Plott C."/>
            <person name="Barry K."/>
            <person name="Rajasekar S."/>
            <person name="Grimwood J."/>
            <person name="Han X."/>
            <person name="Sun S."/>
            <person name="Hou Z."/>
            <person name="He W."/>
            <person name="Dai G."/>
            <person name="Sun C."/>
            <person name="Schmutz J."/>
            <person name="Leebens-Mack J.H."/>
            <person name="Li F.W."/>
            <person name="Wang L."/>
        </authorList>
    </citation>
    <scope>NUCLEOTIDE SEQUENCE [LARGE SCALE GENOMIC DNA]</scope>
    <source>
        <strain evidence="2">cv. PW_Plant_1</strain>
    </source>
</reference>
<sequence>MRLLFEDIVNGFALNPMYGMIAWRPVFRAGLPRFRVMHQREAILSMTLFCKGDCLGASLSCCVSSNVLRELLLGFERHLRSKRWLWVHSQRTVNHLLQPRYRRRHAYLWHDKISSDCCRTAASSSSSALCLRRPEGQCSTTGSGFLHAIKHSYHSTQLQGTDAGLLQKLCALLEQNEPEHALMHAFEQMNVKLNTELVCDVLRHQKDLDMAYRFFSLAAKKEGYEHSLVVYNLMLSKLAIAKPKVAYELVLEMINSIGCSPEGMVLDLVLEGLGIAGFVDEAFTLIGTLGAEGFSVNFNALIKSLERMSRYNEAFAVFYRAKMQECNIDPATYMQVLLLHLKLGQSNEAYNLFTETKGKGFRYDQLTYDSLIDSLCRKNDVNKAFQVYGEMKNMDYIPARSSYCWLVLSIGSVGRLQEASELLKEAEAKYGSFDAAYYSDLVAGLGKASQLDFALELLDHMKSILRSPSSLAYRTVINGLCKAGRLETACKLFHEMEVKFLTSDAFTYGTLIFFLAKSDQPDKATKFFQRMKAKGFTPTLSIYSSLVRCLQYAGQLSDAYELVIEMRMKGFRPHPDLYNRMIVSLVKEKRLEEIIYLFEDMKTVNCIPNTFACNAVLKMLSNTDEVERFQSLYKDLHERGCHFDGVTYKILLDFFSMIGNLDEGRVLMNELQGKGHVVDRTALSSELCKGSETLALK</sequence>
<gene>
    <name evidence="1" type="ORF">O6H91_05G007900</name>
</gene>
<accession>A0ACC2DKD7</accession>
<comment type="caution">
    <text evidence="1">The sequence shown here is derived from an EMBL/GenBank/DDBJ whole genome shotgun (WGS) entry which is preliminary data.</text>
</comment>
<name>A0ACC2DKD7_DIPCM</name>